<dbReference type="PANTHER" id="PTHR40084:SF1">
    <property type="entry name" value="PHOSPHOTRANSFERASE"/>
    <property type="match status" value="1"/>
</dbReference>
<gene>
    <name evidence="1" type="ORF">AMJ39_05530</name>
</gene>
<proteinExistence type="predicted"/>
<dbReference type="STRING" id="1703770.AMJ39_05530"/>
<organism evidence="1 2">
    <name type="scientific">candidate division TA06 bacterium DG_24</name>
    <dbReference type="NCBI Taxonomy" id="1703770"/>
    <lineage>
        <taxon>Bacteria</taxon>
        <taxon>Bacteria division TA06</taxon>
    </lineage>
</organism>
<protein>
    <submittedName>
        <fullName evidence="1">DNA helicase UvrD</fullName>
    </submittedName>
</protein>
<keyword evidence="1" id="KW-0378">Hydrolase</keyword>
<dbReference type="Proteomes" id="UP000052008">
    <property type="component" value="Unassembled WGS sequence"/>
</dbReference>
<dbReference type="InterPro" id="IPR016195">
    <property type="entry name" value="Pol/histidinol_Pase-like"/>
</dbReference>
<dbReference type="AlphaFoldDB" id="A0A0S7WSI6"/>
<keyword evidence="1" id="KW-0547">Nucleotide-binding</keyword>
<evidence type="ECO:0000313" key="2">
    <source>
        <dbReference type="Proteomes" id="UP000052008"/>
    </source>
</evidence>
<dbReference type="SUPFAM" id="SSF89550">
    <property type="entry name" value="PHP domain-like"/>
    <property type="match status" value="1"/>
</dbReference>
<dbReference type="EMBL" id="LIZS01000027">
    <property type="protein sequence ID" value="KPJ53189.1"/>
    <property type="molecule type" value="Genomic_DNA"/>
</dbReference>
<dbReference type="PATRIC" id="fig|1703770.3.peg.602"/>
<evidence type="ECO:0000313" key="1">
    <source>
        <dbReference type="EMBL" id="KPJ53189.1"/>
    </source>
</evidence>
<comment type="caution">
    <text evidence="1">The sequence shown here is derived from an EMBL/GenBank/DDBJ whole genome shotgun (WGS) entry which is preliminary data.</text>
</comment>
<accession>A0A0S7WSI6</accession>
<dbReference type="GO" id="GO:0004386">
    <property type="term" value="F:helicase activity"/>
    <property type="evidence" value="ECO:0007669"/>
    <property type="project" value="UniProtKB-KW"/>
</dbReference>
<dbReference type="CDD" id="cd19067">
    <property type="entry name" value="PfuEndoQ-like"/>
    <property type="match status" value="1"/>
</dbReference>
<dbReference type="PANTHER" id="PTHR40084">
    <property type="entry name" value="PHOSPHOHYDROLASE, PHP FAMILY"/>
    <property type="match status" value="1"/>
</dbReference>
<reference evidence="1 2" key="1">
    <citation type="journal article" date="2015" name="Microbiome">
        <title>Genomic resolution of linkages in carbon, nitrogen, and sulfur cycling among widespread estuary sediment bacteria.</title>
        <authorList>
            <person name="Baker B.J."/>
            <person name="Lazar C.S."/>
            <person name="Teske A.P."/>
            <person name="Dick G.J."/>
        </authorList>
    </citation>
    <scope>NUCLEOTIDE SEQUENCE [LARGE SCALE GENOMIC DNA]</scope>
    <source>
        <strain evidence="1">DG_24</strain>
    </source>
</reference>
<name>A0A0S7WSI6_UNCT6</name>
<keyword evidence="1" id="KW-0067">ATP-binding</keyword>
<keyword evidence="1" id="KW-0347">Helicase</keyword>
<dbReference type="Gene3D" id="3.20.20.140">
    <property type="entry name" value="Metal-dependent hydrolases"/>
    <property type="match status" value="1"/>
</dbReference>
<sequence>MQFIADFHIHSKYSIATGREMDIPHIARSAAMKGIALVGTGDFTHPEWMKELRRDLEPADNDLSVHGSTHFILTTEVNNTYRQGGRARRIHNNIFAPSLEVVEKITRGLAPYGKLASDGRPTLSISSQDLVKLVFDASDRAFVVPSHIWTPWFSLYGSNSGFDRIEECFGPQVEHIFSLETGLSSDPAMNWRISALDSYTLMSNSDAHSPTKLGREANVFDCELSYDAIREVLKTKDASRFLYTIEFFPQEGKYHYDGHRKCNARVSPRDAMLNNDLCPICGTGLTVGVLHRVETLADRAAGYVPEGAIPFRSLIPLEEILGESLGVGVGTVKVAREYERLIGEFGTEFSVLLDVDRADIERVSTPRVAEAIARVRSGDVEVLPGYDGVFGEIRIFPDGEAAEKEPEDQMALF</sequence>